<keyword evidence="4 11" id="KW-0812">Transmembrane</keyword>
<dbReference type="PROSITE" id="PS50929">
    <property type="entry name" value="ABC_TM1F"/>
    <property type="match status" value="1"/>
</dbReference>
<evidence type="ECO:0000256" key="2">
    <source>
        <dbReference type="ARBA" id="ARBA00022448"/>
    </source>
</evidence>
<evidence type="ECO:0000256" key="1">
    <source>
        <dbReference type="ARBA" id="ARBA00004651"/>
    </source>
</evidence>
<evidence type="ECO:0000256" key="4">
    <source>
        <dbReference type="ARBA" id="ARBA00022692"/>
    </source>
</evidence>
<evidence type="ECO:0000313" key="15">
    <source>
        <dbReference type="Proteomes" id="UP000642125"/>
    </source>
</evidence>
<feature type="transmembrane region" description="Helical" evidence="11">
    <location>
        <begin position="82"/>
        <end position="110"/>
    </location>
</feature>
<feature type="domain" description="ABC transmembrane type-1" evidence="13">
    <location>
        <begin position="36"/>
        <end position="329"/>
    </location>
</feature>
<evidence type="ECO:0000256" key="9">
    <source>
        <dbReference type="ARBA" id="ARBA00061644"/>
    </source>
</evidence>
<feature type="region of interest" description="Disordered" evidence="10">
    <location>
        <begin position="580"/>
        <end position="600"/>
    </location>
</feature>
<dbReference type="Proteomes" id="UP000642125">
    <property type="component" value="Unassembled WGS sequence"/>
</dbReference>
<protein>
    <submittedName>
        <fullName evidence="14">Protein-tyrosine-phosphatase</fullName>
    </submittedName>
</protein>
<dbReference type="InterPro" id="IPR036640">
    <property type="entry name" value="ABC1_TM_sf"/>
</dbReference>
<dbReference type="SUPFAM" id="SSF90123">
    <property type="entry name" value="ABC transporter transmembrane region"/>
    <property type="match status" value="1"/>
</dbReference>
<dbReference type="AlphaFoldDB" id="A0A919U5P4"/>
<sequence length="600" mass="64200">MSGRERPAGLREAVPGLRRTLRQLRPHIREQRTLIAGGGAALLAEVAMRLLEPWPLKWVLDAVVVAAGADLAVRRPDDLGTLLLLASVGVVVVVLLRAAASYLMTVAFALAGNRVLTRVRAEVYAHLHRLSLAFHDSSRTGDLVTRVTGDVGRLQEATVTALLPLLGNVVTLVGMLVVIAVLDLQLALVVLLVFPLFAVSGVRLTRRISAVSRGQRKAEGALASLATESLSSMKVVQAYSLERPMQEAFGGDNERSLTEGVQAKKLSAGLERTTDALVGLATGVVLYVGAQRVLAGALTPGELVVFLTYLKTAFKPLRDIAKYTGRIAKAAASGERIVDVLQTRPDLVDRSWARPAPRFRGDVRFEGVHLSYAPGHPVLRGLDLTVRPGERVAVVGPSGSGKSSLVSLLSRLRDPDDGRVLLDGHDVRDLTIDSVREQVAVVLQESVLFATSIRDNIAYGRPGATEEEVVAAARLAGADGFVRRLPRGYDTVVGERGSTLSGGQRQRIAIARAALRDAPVVILDEALTGLDGETEAEVVAALGRLTRGRTTFVITHDLDAARDCDRVVRVEDGRAREVAQARAAAPAREAEREGRDAVAR</sequence>
<dbReference type="PANTHER" id="PTHR24221:SF468">
    <property type="entry name" value="ABC TRANSPORTER"/>
    <property type="match status" value="1"/>
</dbReference>
<name>A0A919U5P4_9CELL</name>
<dbReference type="RefSeq" id="WP_203667274.1">
    <property type="nucleotide sequence ID" value="NZ_BONO01000003.1"/>
</dbReference>
<evidence type="ECO:0000256" key="8">
    <source>
        <dbReference type="ARBA" id="ARBA00023136"/>
    </source>
</evidence>
<keyword evidence="6" id="KW-0067">ATP-binding</keyword>
<keyword evidence="5" id="KW-0547">Nucleotide-binding</keyword>
<keyword evidence="3" id="KW-1003">Cell membrane</keyword>
<feature type="transmembrane region" description="Helical" evidence="11">
    <location>
        <begin position="161"/>
        <end position="180"/>
    </location>
</feature>
<keyword evidence="2" id="KW-0813">Transport</keyword>
<dbReference type="CDD" id="cd18564">
    <property type="entry name" value="ABC_6TM_exporter_like"/>
    <property type="match status" value="1"/>
</dbReference>
<dbReference type="InterPro" id="IPR011527">
    <property type="entry name" value="ABC1_TM_dom"/>
</dbReference>
<dbReference type="PANTHER" id="PTHR24221">
    <property type="entry name" value="ATP-BINDING CASSETTE SUB-FAMILY B"/>
    <property type="match status" value="1"/>
</dbReference>
<evidence type="ECO:0000256" key="5">
    <source>
        <dbReference type="ARBA" id="ARBA00022741"/>
    </source>
</evidence>
<comment type="caution">
    <text evidence="14">The sequence shown here is derived from an EMBL/GenBank/DDBJ whole genome shotgun (WGS) entry which is preliminary data.</text>
</comment>
<accession>A0A919U5P4</accession>
<dbReference type="GO" id="GO:0034040">
    <property type="term" value="F:ATPase-coupled lipid transmembrane transporter activity"/>
    <property type="evidence" value="ECO:0007669"/>
    <property type="project" value="TreeGrafter"/>
</dbReference>
<dbReference type="InterPro" id="IPR003593">
    <property type="entry name" value="AAA+_ATPase"/>
</dbReference>
<keyword evidence="8 11" id="KW-0472">Membrane</keyword>
<dbReference type="Pfam" id="PF00005">
    <property type="entry name" value="ABC_tran"/>
    <property type="match status" value="1"/>
</dbReference>
<evidence type="ECO:0000256" key="7">
    <source>
        <dbReference type="ARBA" id="ARBA00022989"/>
    </source>
</evidence>
<organism evidence="14 15">
    <name type="scientific">Cellulomonas pakistanensis</name>
    <dbReference type="NCBI Taxonomy" id="992287"/>
    <lineage>
        <taxon>Bacteria</taxon>
        <taxon>Bacillati</taxon>
        <taxon>Actinomycetota</taxon>
        <taxon>Actinomycetes</taxon>
        <taxon>Micrococcales</taxon>
        <taxon>Cellulomonadaceae</taxon>
        <taxon>Cellulomonas</taxon>
    </lineage>
</organism>
<dbReference type="Gene3D" id="1.20.1560.10">
    <property type="entry name" value="ABC transporter type 1, transmembrane domain"/>
    <property type="match status" value="1"/>
</dbReference>
<evidence type="ECO:0000256" key="11">
    <source>
        <dbReference type="SAM" id="Phobius"/>
    </source>
</evidence>
<dbReference type="InterPro" id="IPR027417">
    <property type="entry name" value="P-loop_NTPase"/>
</dbReference>
<dbReference type="EMBL" id="BONO01000003">
    <property type="protein sequence ID" value="GIG35217.1"/>
    <property type="molecule type" value="Genomic_DNA"/>
</dbReference>
<dbReference type="SMART" id="SM00382">
    <property type="entry name" value="AAA"/>
    <property type="match status" value="1"/>
</dbReference>
<keyword evidence="7 11" id="KW-1133">Transmembrane helix</keyword>
<dbReference type="InterPro" id="IPR039421">
    <property type="entry name" value="Type_1_exporter"/>
</dbReference>
<evidence type="ECO:0000259" key="12">
    <source>
        <dbReference type="PROSITE" id="PS50893"/>
    </source>
</evidence>
<dbReference type="InterPro" id="IPR003439">
    <property type="entry name" value="ABC_transporter-like_ATP-bd"/>
</dbReference>
<dbReference type="InterPro" id="IPR017871">
    <property type="entry name" value="ABC_transporter-like_CS"/>
</dbReference>
<evidence type="ECO:0000256" key="3">
    <source>
        <dbReference type="ARBA" id="ARBA00022475"/>
    </source>
</evidence>
<dbReference type="GO" id="GO:0140359">
    <property type="term" value="F:ABC-type transporter activity"/>
    <property type="evidence" value="ECO:0007669"/>
    <property type="project" value="InterPro"/>
</dbReference>
<keyword evidence="15" id="KW-1185">Reference proteome</keyword>
<gene>
    <name evidence="14" type="ORF">Cpa01nite_05980</name>
</gene>
<evidence type="ECO:0000259" key="13">
    <source>
        <dbReference type="PROSITE" id="PS50929"/>
    </source>
</evidence>
<dbReference type="PROSITE" id="PS00211">
    <property type="entry name" value="ABC_TRANSPORTER_1"/>
    <property type="match status" value="1"/>
</dbReference>
<comment type="subcellular location">
    <subcellularLocation>
        <location evidence="1">Cell membrane</location>
        <topology evidence="1">Multi-pass membrane protein</topology>
    </subcellularLocation>
</comment>
<reference evidence="14" key="1">
    <citation type="submission" date="2021-01" db="EMBL/GenBank/DDBJ databases">
        <title>Whole genome shotgun sequence of Cellulomonas pakistanensis NBRC 110800.</title>
        <authorList>
            <person name="Komaki H."/>
            <person name="Tamura T."/>
        </authorList>
    </citation>
    <scope>NUCLEOTIDE SEQUENCE</scope>
    <source>
        <strain evidence="14">NBRC 110800</strain>
    </source>
</reference>
<proteinExistence type="inferred from homology"/>
<dbReference type="FunFam" id="3.40.50.300:FF:000299">
    <property type="entry name" value="ABC transporter ATP-binding protein/permease"/>
    <property type="match status" value="1"/>
</dbReference>
<dbReference type="SUPFAM" id="SSF52540">
    <property type="entry name" value="P-loop containing nucleoside triphosphate hydrolases"/>
    <property type="match status" value="1"/>
</dbReference>
<dbReference type="GO" id="GO:0016887">
    <property type="term" value="F:ATP hydrolysis activity"/>
    <property type="evidence" value="ECO:0007669"/>
    <property type="project" value="InterPro"/>
</dbReference>
<evidence type="ECO:0000256" key="10">
    <source>
        <dbReference type="SAM" id="MobiDB-lite"/>
    </source>
</evidence>
<dbReference type="Pfam" id="PF00664">
    <property type="entry name" value="ABC_membrane"/>
    <property type="match status" value="1"/>
</dbReference>
<feature type="domain" description="ABC transporter" evidence="12">
    <location>
        <begin position="363"/>
        <end position="597"/>
    </location>
</feature>
<dbReference type="GO" id="GO:0005886">
    <property type="term" value="C:plasma membrane"/>
    <property type="evidence" value="ECO:0007669"/>
    <property type="project" value="UniProtKB-SubCell"/>
</dbReference>
<feature type="compositionally biased region" description="Basic and acidic residues" evidence="10">
    <location>
        <begin position="588"/>
        <end position="600"/>
    </location>
</feature>
<dbReference type="Gene3D" id="3.40.50.300">
    <property type="entry name" value="P-loop containing nucleotide triphosphate hydrolases"/>
    <property type="match status" value="1"/>
</dbReference>
<dbReference type="GO" id="GO:0005524">
    <property type="term" value="F:ATP binding"/>
    <property type="evidence" value="ECO:0007669"/>
    <property type="project" value="UniProtKB-KW"/>
</dbReference>
<evidence type="ECO:0000313" key="14">
    <source>
        <dbReference type="EMBL" id="GIG35217.1"/>
    </source>
</evidence>
<dbReference type="PROSITE" id="PS50893">
    <property type="entry name" value="ABC_TRANSPORTER_2"/>
    <property type="match status" value="1"/>
</dbReference>
<feature type="transmembrane region" description="Helical" evidence="11">
    <location>
        <begin position="186"/>
        <end position="205"/>
    </location>
</feature>
<evidence type="ECO:0000256" key="6">
    <source>
        <dbReference type="ARBA" id="ARBA00022840"/>
    </source>
</evidence>
<comment type="similarity">
    <text evidence="9">Belongs to the ABC transporter superfamily. Lipid exporter (TC 3.A.1.106) family.</text>
</comment>